<feature type="active site" description="Glycyl thioester intermediate" evidence="15">
    <location>
        <position position="1028"/>
    </location>
</feature>
<evidence type="ECO:0000256" key="5">
    <source>
        <dbReference type="ARBA" id="ARBA00022490"/>
    </source>
</evidence>
<gene>
    <name evidence="18" type="ORF">ALEPTO_LOCUS3872</name>
</gene>
<dbReference type="GO" id="GO:0006366">
    <property type="term" value="P:transcription by RNA polymerase II"/>
    <property type="evidence" value="ECO:0007669"/>
    <property type="project" value="InterPro"/>
</dbReference>
<dbReference type="PANTHER" id="PTHR45700">
    <property type="entry name" value="UBIQUITIN-PROTEIN LIGASE E3C"/>
    <property type="match status" value="1"/>
</dbReference>
<comment type="catalytic activity">
    <reaction evidence="1">
        <text>S-ubiquitinyl-[E2 ubiquitin-conjugating enzyme]-L-cysteine + [acceptor protein]-L-lysine = [E2 ubiquitin-conjugating enzyme]-L-cysteine + N(6)-ubiquitinyl-[acceptor protein]-L-lysine.</text>
        <dbReference type="EC" id="2.3.2.26"/>
    </reaction>
</comment>
<evidence type="ECO:0000256" key="14">
    <source>
        <dbReference type="ARBA" id="ARBA00023242"/>
    </source>
</evidence>
<protein>
    <recommendedName>
        <fullName evidence="4">HECT-type E3 ubiquitin transferase</fullName>
        <ecNumber evidence="4">2.3.2.26</ecNumber>
    </recommendedName>
</protein>
<evidence type="ECO:0000256" key="3">
    <source>
        <dbReference type="ARBA" id="ARBA00004496"/>
    </source>
</evidence>
<dbReference type="Gene3D" id="3.30.2160.10">
    <property type="entry name" value="Hect, E3 ligase catalytic domain"/>
    <property type="match status" value="1"/>
</dbReference>
<keyword evidence="14" id="KW-0539">Nucleus</keyword>
<dbReference type="EC" id="2.3.2.26" evidence="4"/>
<dbReference type="GO" id="GO:0000209">
    <property type="term" value="P:protein polyubiquitination"/>
    <property type="evidence" value="ECO:0007669"/>
    <property type="project" value="InterPro"/>
</dbReference>
<keyword evidence="10 15" id="KW-0833">Ubl conjugation pathway</keyword>
<dbReference type="PROSITE" id="PS00115">
    <property type="entry name" value="RNA_POL_II_REPEAT"/>
    <property type="match status" value="2"/>
</dbReference>
<evidence type="ECO:0000256" key="12">
    <source>
        <dbReference type="ARBA" id="ARBA00023125"/>
    </source>
</evidence>
<evidence type="ECO:0000256" key="6">
    <source>
        <dbReference type="ARBA" id="ARBA00022553"/>
    </source>
</evidence>
<dbReference type="InterPro" id="IPR000569">
    <property type="entry name" value="HECT_dom"/>
</dbReference>
<dbReference type="Proteomes" id="UP000789508">
    <property type="component" value="Unassembled WGS sequence"/>
</dbReference>
<evidence type="ECO:0000256" key="1">
    <source>
        <dbReference type="ARBA" id="ARBA00000885"/>
    </source>
</evidence>
<comment type="subcellular location">
    <subcellularLocation>
        <location evidence="3">Cytoplasm</location>
    </subcellularLocation>
    <subcellularLocation>
        <location evidence="2">Nucleus</location>
    </subcellularLocation>
</comment>
<dbReference type="InterPro" id="IPR032353">
    <property type="entry name" value="AZUL"/>
</dbReference>
<accession>A0A9N8ZVV4</accession>
<dbReference type="GO" id="GO:0005737">
    <property type="term" value="C:cytoplasm"/>
    <property type="evidence" value="ECO:0007669"/>
    <property type="project" value="UniProtKB-SubCell"/>
</dbReference>
<dbReference type="PROSITE" id="PS50237">
    <property type="entry name" value="HECT"/>
    <property type="match status" value="1"/>
</dbReference>
<evidence type="ECO:0000256" key="9">
    <source>
        <dbReference type="ARBA" id="ARBA00022737"/>
    </source>
</evidence>
<dbReference type="FunFam" id="3.30.2410.10:FF:000003">
    <property type="entry name" value="probable E3 ubiquitin-protein ligase HERC4 isoform X1"/>
    <property type="match status" value="1"/>
</dbReference>
<evidence type="ECO:0000256" key="13">
    <source>
        <dbReference type="ARBA" id="ARBA00023163"/>
    </source>
</evidence>
<feature type="domain" description="HECT" evidence="17">
    <location>
        <begin position="732"/>
        <end position="1060"/>
    </location>
</feature>
<feature type="region of interest" description="Disordered" evidence="16">
    <location>
        <begin position="201"/>
        <end position="224"/>
    </location>
</feature>
<feature type="region of interest" description="Disordered" evidence="16">
    <location>
        <begin position="55"/>
        <end position="124"/>
    </location>
</feature>
<feature type="compositionally biased region" description="Low complexity" evidence="16">
    <location>
        <begin position="56"/>
        <end position="124"/>
    </location>
</feature>
<keyword evidence="9" id="KW-0677">Repeat</keyword>
<dbReference type="Gene3D" id="3.90.1750.10">
    <property type="entry name" value="Hect, E3 ligase catalytic domains"/>
    <property type="match status" value="1"/>
</dbReference>
<evidence type="ECO:0000259" key="17">
    <source>
        <dbReference type="PROSITE" id="PS50237"/>
    </source>
</evidence>
<dbReference type="InterPro" id="IPR000684">
    <property type="entry name" value="RNA_pol_II_repeat_euk"/>
</dbReference>
<dbReference type="InterPro" id="IPR044611">
    <property type="entry name" value="E3A/B/C-like"/>
</dbReference>
<evidence type="ECO:0000313" key="19">
    <source>
        <dbReference type="Proteomes" id="UP000789508"/>
    </source>
</evidence>
<evidence type="ECO:0000256" key="4">
    <source>
        <dbReference type="ARBA" id="ARBA00012485"/>
    </source>
</evidence>
<dbReference type="GO" id="GO:0005634">
    <property type="term" value="C:nucleus"/>
    <property type="evidence" value="ECO:0007669"/>
    <property type="project" value="UniProtKB-SubCell"/>
</dbReference>
<dbReference type="SMART" id="SM00119">
    <property type="entry name" value="HECTc"/>
    <property type="match status" value="1"/>
</dbReference>
<keyword evidence="6" id="KW-0597">Phosphoprotein</keyword>
<evidence type="ECO:0000256" key="8">
    <source>
        <dbReference type="ARBA" id="ARBA00022723"/>
    </source>
</evidence>
<dbReference type="FunFam" id="3.30.2160.10:FF:000004">
    <property type="entry name" value="probable E3 ubiquitin-protein ligase HERC4 isoform X1"/>
    <property type="match status" value="1"/>
</dbReference>
<dbReference type="PANTHER" id="PTHR45700:SF8">
    <property type="entry name" value="HECT-TYPE E3 UBIQUITIN TRANSFERASE"/>
    <property type="match status" value="1"/>
</dbReference>
<dbReference type="SUPFAM" id="SSF56204">
    <property type="entry name" value="Hect, E3 ligase catalytic domain"/>
    <property type="match status" value="1"/>
</dbReference>
<evidence type="ECO:0000256" key="2">
    <source>
        <dbReference type="ARBA" id="ARBA00004123"/>
    </source>
</evidence>
<evidence type="ECO:0000256" key="7">
    <source>
        <dbReference type="ARBA" id="ARBA00022679"/>
    </source>
</evidence>
<dbReference type="InterPro" id="IPR042556">
    <property type="entry name" value="AZUL_sf"/>
</dbReference>
<dbReference type="Pfam" id="PF00632">
    <property type="entry name" value="HECT"/>
    <property type="match status" value="1"/>
</dbReference>
<keyword evidence="12" id="KW-0238">DNA-binding</keyword>
<evidence type="ECO:0000256" key="16">
    <source>
        <dbReference type="SAM" id="MobiDB-lite"/>
    </source>
</evidence>
<comment type="caution">
    <text evidence="18">The sequence shown here is derived from an EMBL/GenBank/DDBJ whole genome shotgun (WGS) entry which is preliminary data.</text>
</comment>
<sequence>MERDEAASFATTSENRRRRLQHNQSRNNHANSRRRSIIATNFNNRSIANNHHLNVENTNSNNATRASSSVSSSVNPSSRESSIEAVASSTATEASRTSASSSLSSRGVVATSDSPSHHSSYSITTSSPVYTFTDAPYASNPYIETPLLNGIYSSLDNASTAPVGASAPNLMPLRPYFPPPIISTTFTSQFYSPTSPSYSPTSPSFSPVAPSYSPTSPNYTPASPSYSPMSPPYSRFTLPPYAPNSVSYLNSPSYRSNYNAAYSPGYFGNNNNMRPVTANYEPSTTASSPTYQSFSVASSNNSGSFNGVSSSSVRPMSSLAPWQPHIPHRTSRSAFSHIQRQQTQDLIERYFNQLQQGCGKKPDCPNIYCASNINVPRRDPNEAAALAVTLARNGNSHICANLLNDESSSKRNKLPLESLELSELELLIANGKISHLKDSIINVFSNSSRLANSFKQMNCEFKEKCPVDVEEIRLAYHLIIHKCTDTKVKEATLSGIASLLKKFKSGYELVKNEILHIFITILQNPLLMDPTSHAEVMPLLVDILANLTPSKKQILSKYLIAEQPPRKHNNGESFYKRSGCAESAQDMYYYVSLFHHFITLRLLSSNVTPNKDEAVMDATKCLDILYKINDEKKIIPFSEFYNDAVNEQIEIKEDLPPYKQRDGFSFCDYPFILKPVIKANILKIESMVQMRHELQDTFFRAMFIGVTSPYLVLEIRRDFIIRDALFNLESKSPQDLKKQLRVHFVGEEGVDEGGVQKEFFQLVVREMFDQKYGMFSQNEESRLCWFNQSTFVEESLDEYKLIGRLLGLAIYNSVILDVHFPIALYRKLKNQPVNLQDLKELDPTLGKGLEQLLTLDDDVESTYNRTFLIDYETFGQRYTHELKPGGAEIKLTNENREEFVSLFVDFWLNKSVEKQFNAFKEGFDLVCGESAVQLFRAEEVELLVCGSPDFDFEALEQITHYDGGYSKSSPVIRFFWEVVHSFTEAQKKKLLFFTTGSDRVPIGGLGKLNFVIAKNGGDSDRLPTSHTCYNVLLLPEYKTKERLKDRLLTAINNSEGFGLI</sequence>
<keyword evidence="7" id="KW-0808">Transferase</keyword>
<dbReference type="GO" id="GO:0003677">
    <property type="term" value="F:DNA binding"/>
    <property type="evidence" value="ECO:0007669"/>
    <property type="project" value="UniProtKB-KW"/>
</dbReference>
<keyword evidence="8" id="KW-0479">Metal-binding</keyword>
<keyword evidence="19" id="KW-1185">Reference proteome</keyword>
<reference evidence="18" key="1">
    <citation type="submission" date="2021-06" db="EMBL/GenBank/DDBJ databases">
        <authorList>
            <person name="Kallberg Y."/>
            <person name="Tangrot J."/>
            <person name="Rosling A."/>
        </authorList>
    </citation>
    <scope>NUCLEOTIDE SEQUENCE</scope>
    <source>
        <strain evidence="18">FL130A</strain>
    </source>
</reference>
<keyword evidence="13" id="KW-0804">Transcription</keyword>
<keyword evidence="5" id="KW-0963">Cytoplasm</keyword>
<proteinExistence type="predicted"/>
<keyword evidence="11" id="KW-0862">Zinc</keyword>
<dbReference type="OrthoDB" id="8068875at2759"/>
<dbReference type="InterPro" id="IPR035983">
    <property type="entry name" value="Hect_E3_ubiquitin_ligase"/>
</dbReference>
<dbReference type="AlphaFoldDB" id="A0A9N8ZVV4"/>
<dbReference type="GO" id="GO:0046872">
    <property type="term" value="F:metal ion binding"/>
    <property type="evidence" value="ECO:0007669"/>
    <property type="project" value="UniProtKB-KW"/>
</dbReference>
<evidence type="ECO:0000313" key="18">
    <source>
        <dbReference type="EMBL" id="CAG8508937.1"/>
    </source>
</evidence>
<evidence type="ECO:0000256" key="11">
    <source>
        <dbReference type="ARBA" id="ARBA00022833"/>
    </source>
</evidence>
<dbReference type="CDD" id="cd00078">
    <property type="entry name" value="HECTc"/>
    <property type="match status" value="1"/>
</dbReference>
<dbReference type="Pfam" id="PF16558">
    <property type="entry name" value="AZUL"/>
    <property type="match status" value="1"/>
</dbReference>
<organism evidence="18 19">
    <name type="scientific">Ambispora leptoticha</name>
    <dbReference type="NCBI Taxonomy" id="144679"/>
    <lineage>
        <taxon>Eukaryota</taxon>
        <taxon>Fungi</taxon>
        <taxon>Fungi incertae sedis</taxon>
        <taxon>Mucoromycota</taxon>
        <taxon>Glomeromycotina</taxon>
        <taxon>Glomeromycetes</taxon>
        <taxon>Archaeosporales</taxon>
        <taxon>Ambisporaceae</taxon>
        <taxon>Ambispora</taxon>
    </lineage>
</organism>
<dbReference type="EMBL" id="CAJVPS010000782">
    <property type="protein sequence ID" value="CAG8508937.1"/>
    <property type="molecule type" value="Genomic_DNA"/>
</dbReference>
<dbReference type="Gene3D" id="6.10.130.10">
    <property type="entry name" value="Ubiquitin-protein ligase E3A, N-terminal zinc-binding domain (AZUL)"/>
    <property type="match status" value="1"/>
</dbReference>
<dbReference type="GO" id="GO:0061630">
    <property type="term" value="F:ubiquitin protein ligase activity"/>
    <property type="evidence" value="ECO:0007669"/>
    <property type="project" value="UniProtKB-EC"/>
</dbReference>
<evidence type="ECO:0000256" key="10">
    <source>
        <dbReference type="ARBA" id="ARBA00022786"/>
    </source>
</evidence>
<evidence type="ECO:0000256" key="15">
    <source>
        <dbReference type="PROSITE-ProRule" id="PRU00104"/>
    </source>
</evidence>
<name>A0A9N8ZVV4_9GLOM</name>
<dbReference type="Gene3D" id="3.30.2410.10">
    <property type="entry name" value="Hect, E3 ligase catalytic domain"/>
    <property type="match status" value="1"/>
</dbReference>
<feature type="region of interest" description="Disordered" evidence="16">
    <location>
        <begin position="1"/>
        <end position="35"/>
    </location>
</feature>